<evidence type="ECO:0000313" key="10">
    <source>
        <dbReference type="Proteomes" id="UP000266489"/>
    </source>
</evidence>
<evidence type="ECO:0000256" key="3">
    <source>
        <dbReference type="ARBA" id="ARBA00022989"/>
    </source>
</evidence>
<proteinExistence type="predicted"/>
<feature type="transmembrane region" description="Helical" evidence="5">
    <location>
        <begin position="196"/>
        <end position="221"/>
    </location>
</feature>
<dbReference type="CDD" id="cd18179">
    <property type="entry name" value="ATP-synt_Vo_Ao_c_NTPK_rpt1"/>
    <property type="match status" value="1"/>
</dbReference>
<sequence length="226" mass="23415">MRAGHLGSVVLDSHRKSSRLLMHHLLRGNRRNSMGFEGVWSVLLGLVAVFVTALGGTFVFKFTGSPMASLGPVWVFAGAILVIVFGGLGSAIGIRISGSQAAGVLSEKPELFGKMFVMMALPGTQGFYSFVCGIMIILLSGVMNKGAMISNAKGLALLTVGVGVGVVEWLSAVIQGQAAAVAESLTGRQPSASGQAILIPALVETYAVIALVSGILLILWISQAAF</sequence>
<dbReference type="EMBL" id="QXIT01000083">
    <property type="protein sequence ID" value="RIE08170.1"/>
    <property type="molecule type" value="Genomic_DNA"/>
</dbReference>
<keyword evidence="4 5" id="KW-0472">Membrane</keyword>
<evidence type="ECO:0000313" key="7">
    <source>
        <dbReference type="EMBL" id="RIE08170.1"/>
    </source>
</evidence>
<dbReference type="Proteomes" id="UP000266489">
    <property type="component" value="Unassembled WGS sequence"/>
</dbReference>
<accession>A0A398DLQ7</accession>
<feature type="transmembrane region" description="Helical" evidence="5">
    <location>
        <begin position="39"/>
        <end position="60"/>
    </location>
</feature>
<keyword evidence="9" id="KW-1185">Reference proteome</keyword>
<feature type="transmembrane region" description="Helical" evidence="5">
    <location>
        <begin position="155"/>
        <end position="176"/>
    </location>
</feature>
<dbReference type="InterPro" id="IPR002379">
    <property type="entry name" value="ATPase_proteolipid_c-like_dom"/>
</dbReference>
<dbReference type="AlphaFoldDB" id="A0A398D0X8"/>
<dbReference type="EMBL" id="QXIU01000011">
    <property type="protein sequence ID" value="RIE15850.1"/>
    <property type="molecule type" value="Genomic_DNA"/>
</dbReference>
<name>A0A398D0X8_9BACT</name>
<accession>A0A398D0X8</accession>
<keyword evidence="3 5" id="KW-1133">Transmembrane helix</keyword>
<feature type="transmembrane region" description="Helical" evidence="5">
    <location>
        <begin position="116"/>
        <end position="143"/>
    </location>
</feature>
<evidence type="ECO:0000259" key="6">
    <source>
        <dbReference type="Pfam" id="PF00137"/>
    </source>
</evidence>
<protein>
    <submittedName>
        <fullName evidence="7">Permease</fullName>
    </submittedName>
</protein>
<dbReference type="GO" id="GO:0015078">
    <property type="term" value="F:proton transmembrane transporter activity"/>
    <property type="evidence" value="ECO:0007669"/>
    <property type="project" value="InterPro"/>
</dbReference>
<dbReference type="CDD" id="cd18180">
    <property type="entry name" value="ATP-synt_Vo_Ao_c_NTPK_rpt2"/>
    <property type="match status" value="1"/>
</dbReference>
<reference evidence="9 10" key="1">
    <citation type="submission" date="2018-09" db="EMBL/GenBank/DDBJ databases">
        <title>Discovery and Ecogenomic Context for Candidatus Cryosericales, a Global Caldiserica Order Active in Thawing Permafrost.</title>
        <authorList>
            <person name="Martinez M.A."/>
            <person name="Woodcroft B.J."/>
            <person name="Ignacio Espinoza J.C."/>
            <person name="Zayed A."/>
            <person name="Singleton C.M."/>
            <person name="Boyd J."/>
            <person name="Li Y.-F."/>
            <person name="Purvine S."/>
            <person name="Maughan H."/>
            <person name="Hodgkins S.B."/>
            <person name="Anderson D."/>
            <person name="Sederholm M."/>
            <person name="Temperton B."/>
            <person name="Saleska S.R."/>
            <person name="Tyson G.W."/>
            <person name="Rich V.I."/>
        </authorList>
    </citation>
    <scope>NUCLEOTIDE SEQUENCE [LARGE SCALE GENOMIC DNA]</scope>
    <source>
        <strain evidence="8 10">SMC5</strain>
        <strain evidence="7 9">SMC6</strain>
    </source>
</reference>
<evidence type="ECO:0000313" key="9">
    <source>
        <dbReference type="Proteomes" id="UP000266260"/>
    </source>
</evidence>
<evidence type="ECO:0000256" key="4">
    <source>
        <dbReference type="ARBA" id="ARBA00023136"/>
    </source>
</evidence>
<gene>
    <name evidence="8" type="ORF">SMC5_00550</name>
    <name evidence="7" type="ORF">SMC6_04720</name>
</gene>
<dbReference type="OrthoDB" id="384481at2"/>
<feature type="transmembrane region" description="Helical" evidence="5">
    <location>
        <begin position="72"/>
        <end position="96"/>
    </location>
</feature>
<organism evidence="7 9">
    <name type="scientific">Candidatus Cryosericum odellii</name>
    <dbReference type="NCBI Taxonomy" id="2290917"/>
    <lineage>
        <taxon>Bacteria</taxon>
        <taxon>Pseudomonadati</taxon>
        <taxon>Caldisericota/Cryosericota group</taxon>
        <taxon>Candidatus Cryosericota</taxon>
        <taxon>Candidatus Cryosericia</taxon>
        <taxon>Candidatus Cryosericales</taxon>
        <taxon>Candidatus Cryosericaceae</taxon>
        <taxon>Candidatus Cryosericum</taxon>
    </lineage>
</organism>
<evidence type="ECO:0000256" key="1">
    <source>
        <dbReference type="ARBA" id="ARBA00004141"/>
    </source>
</evidence>
<keyword evidence="2 5" id="KW-0812">Transmembrane</keyword>
<dbReference type="InterPro" id="IPR035921">
    <property type="entry name" value="F/V-ATP_Csub_sf"/>
</dbReference>
<dbReference type="Proteomes" id="UP000266260">
    <property type="component" value="Unassembled WGS sequence"/>
</dbReference>
<dbReference type="GO" id="GO:0033177">
    <property type="term" value="C:proton-transporting two-sector ATPase complex, proton-transporting domain"/>
    <property type="evidence" value="ECO:0007669"/>
    <property type="project" value="InterPro"/>
</dbReference>
<dbReference type="Pfam" id="PF00137">
    <property type="entry name" value="ATP-synt_C"/>
    <property type="match status" value="2"/>
</dbReference>
<evidence type="ECO:0000256" key="5">
    <source>
        <dbReference type="SAM" id="Phobius"/>
    </source>
</evidence>
<comment type="caution">
    <text evidence="7">The sequence shown here is derived from an EMBL/GenBank/DDBJ whole genome shotgun (WGS) entry which is preliminary data.</text>
</comment>
<comment type="subcellular location">
    <subcellularLocation>
        <location evidence="1">Membrane</location>
        <topology evidence="1">Multi-pass membrane protein</topology>
    </subcellularLocation>
</comment>
<feature type="domain" description="V-ATPase proteolipid subunit C-like" evidence="6">
    <location>
        <begin position="159"/>
        <end position="217"/>
    </location>
</feature>
<evidence type="ECO:0000256" key="2">
    <source>
        <dbReference type="ARBA" id="ARBA00022692"/>
    </source>
</evidence>
<dbReference type="Gene3D" id="1.20.120.610">
    <property type="entry name" value="lithium bound rotor ring of v- atpase"/>
    <property type="match status" value="1"/>
</dbReference>
<evidence type="ECO:0000313" key="8">
    <source>
        <dbReference type="EMBL" id="RIE15850.1"/>
    </source>
</evidence>
<feature type="domain" description="V-ATPase proteolipid subunit C-like" evidence="6">
    <location>
        <begin position="78"/>
        <end position="136"/>
    </location>
</feature>
<dbReference type="SUPFAM" id="SSF81333">
    <property type="entry name" value="F1F0 ATP synthase subunit C"/>
    <property type="match status" value="2"/>
</dbReference>